<keyword evidence="5" id="KW-1185">Reference proteome</keyword>
<feature type="active site" description="Charge relay system" evidence="2">
    <location>
        <position position="396"/>
    </location>
</feature>
<dbReference type="PIRSF" id="PIRSF005211">
    <property type="entry name" value="Ab_hydro_YheT"/>
    <property type="match status" value="1"/>
</dbReference>
<dbReference type="Pfam" id="PF00561">
    <property type="entry name" value="Abhydrolase_1"/>
    <property type="match status" value="1"/>
</dbReference>
<dbReference type="AlphaFoldDB" id="A0A2V3IEG4"/>
<accession>A0A2V3IEG4</accession>
<dbReference type="InterPro" id="IPR012020">
    <property type="entry name" value="ABHD4"/>
</dbReference>
<reference evidence="4 5" key="1">
    <citation type="journal article" date="2018" name="Mol. Biol. Evol.">
        <title>Analysis of the draft genome of the red seaweed Gracilariopsis chorda provides insights into genome size evolution in Rhodophyta.</title>
        <authorList>
            <person name="Lee J."/>
            <person name="Yang E.C."/>
            <person name="Graf L."/>
            <person name="Yang J.H."/>
            <person name="Qiu H."/>
            <person name="Zel Zion U."/>
            <person name="Chan C.X."/>
            <person name="Stephens T.G."/>
            <person name="Weber A.P.M."/>
            <person name="Boo G.H."/>
            <person name="Boo S.M."/>
            <person name="Kim K.M."/>
            <person name="Shin Y."/>
            <person name="Jung M."/>
            <person name="Lee S.J."/>
            <person name="Yim H.S."/>
            <person name="Lee J.H."/>
            <person name="Bhattacharya D."/>
            <person name="Yoon H.S."/>
        </authorList>
    </citation>
    <scope>NUCLEOTIDE SEQUENCE [LARGE SCALE GENOMIC DNA]</scope>
    <source>
        <strain evidence="4 5">SKKU-2015</strain>
        <tissue evidence="4">Whole body</tissue>
    </source>
</reference>
<name>A0A2V3IEG4_9FLOR</name>
<proteinExistence type="inferred from homology"/>
<evidence type="ECO:0000256" key="2">
    <source>
        <dbReference type="PIRSR" id="PIRSR005211-1"/>
    </source>
</evidence>
<evidence type="ECO:0000313" key="5">
    <source>
        <dbReference type="Proteomes" id="UP000247409"/>
    </source>
</evidence>
<evidence type="ECO:0000259" key="3">
    <source>
        <dbReference type="Pfam" id="PF00561"/>
    </source>
</evidence>
<dbReference type="PANTHER" id="PTHR10794:SF63">
    <property type="entry name" value="ALPHA_BETA HYDROLASE 1, ISOFORM A"/>
    <property type="match status" value="1"/>
</dbReference>
<feature type="domain" description="AB hydrolase-1" evidence="3">
    <location>
        <begin position="148"/>
        <end position="402"/>
    </location>
</feature>
<dbReference type="OrthoDB" id="247542at2759"/>
<dbReference type="STRING" id="448386.A0A2V3IEG4"/>
<comment type="similarity">
    <text evidence="1">Belongs to the AB hydrolase superfamily. AB hydrolase 4 family.</text>
</comment>
<dbReference type="InterPro" id="IPR050960">
    <property type="entry name" value="AB_hydrolase_4_sf"/>
</dbReference>
<dbReference type="SUPFAM" id="SSF53474">
    <property type="entry name" value="alpha/beta-Hydrolases"/>
    <property type="match status" value="1"/>
</dbReference>
<dbReference type="GO" id="GO:0047372">
    <property type="term" value="F:monoacylglycerol lipase activity"/>
    <property type="evidence" value="ECO:0007669"/>
    <property type="project" value="TreeGrafter"/>
</dbReference>
<dbReference type="Proteomes" id="UP000247409">
    <property type="component" value="Unassembled WGS sequence"/>
</dbReference>
<gene>
    <name evidence="4" type="ORF">BWQ96_09802</name>
</gene>
<dbReference type="InterPro" id="IPR000073">
    <property type="entry name" value="AB_hydrolase_1"/>
</dbReference>
<protein>
    <submittedName>
        <fullName evidence="4">Putative esterase YheT</fullName>
    </submittedName>
</protein>
<feature type="active site" description="Charge relay system" evidence="2">
    <location>
        <position position="364"/>
    </location>
</feature>
<feature type="active site" description="Charge relay system" evidence="2">
    <location>
        <position position="232"/>
    </location>
</feature>
<dbReference type="Gene3D" id="3.40.50.1820">
    <property type="entry name" value="alpha/beta hydrolase"/>
    <property type="match status" value="1"/>
</dbReference>
<comment type="caution">
    <text evidence="4">The sequence shown here is derived from an EMBL/GenBank/DDBJ whole genome shotgun (WGS) entry which is preliminary data.</text>
</comment>
<evidence type="ECO:0000313" key="4">
    <source>
        <dbReference type="EMBL" id="PXF40479.1"/>
    </source>
</evidence>
<dbReference type="EMBL" id="NBIV01000290">
    <property type="protein sequence ID" value="PXF40479.1"/>
    <property type="molecule type" value="Genomic_DNA"/>
</dbReference>
<dbReference type="PANTHER" id="PTHR10794">
    <property type="entry name" value="ABHYDROLASE DOMAIN-CONTAINING PROTEIN"/>
    <property type="match status" value="1"/>
</dbReference>
<evidence type="ECO:0000256" key="1">
    <source>
        <dbReference type="ARBA" id="ARBA00010884"/>
    </source>
</evidence>
<dbReference type="GO" id="GO:0034338">
    <property type="term" value="F:short-chain carboxylesterase activity"/>
    <property type="evidence" value="ECO:0007669"/>
    <property type="project" value="TreeGrafter"/>
</dbReference>
<organism evidence="4 5">
    <name type="scientific">Gracilariopsis chorda</name>
    <dbReference type="NCBI Taxonomy" id="448386"/>
    <lineage>
        <taxon>Eukaryota</taxon>
        <taxon>Rhodophyta</taxon>
        <taxon>Florideophyceae</taxon>
        <taxon>Rhodymeniophycidae</taxon>
        <taxon>Gracilariales</taxon>
        <taxon>Gracilariaceae</taxon>
        <taxon>Gracilariopsis</taxon>
    </lineage>
</organism>
<sequence length="438" mass="49008">MTASSSRRRQSPRHAFQLPVSLAAFKRRSTPAHRQTLPATPAHRAPPVCAHPALADFKPLPFRPYLFSNPHFQTIFAHFYPKPPAVHYKRLQLRTADRQSVLNVDLANGTGFAADCSQHHQTVYQLPPHFDLQTPLPKHWKKPPPVAVVLHGLESNSTAIVSKRIVAALEQIPFKVFVLNYRSCAKDDAVPSTLRLYHAGFTEDLETLLKAIRHAAIQAKQQPPDVYLAAFSLGANITCQFLGTHKQNALTQYGVVAAAVACVPFDPCACQRKLDSGFNGAVYSARLVSTMRNKFQQAVDNGVSMGAVNPDSIRTANRVGLIDDVFIAPVFGFKDRFDYYHQVDARKVLSDIHVPTYIINSQDDPFFDHKCGKSLPTIDHIGSAPVLLNVTRHGGHCGFLDKSMFTRQTPGYFQNEFARFFTHVRQRLEQTQHEQQRS</sequence>
<dbReference type="InterPro" id="IPR029058">
    <property type="entry name" value="AB_hydrolase_fold"/>
</dbReference>